<evidence type="ECO:0000256" key="5">
    <source>
        <dbReference type="ARBA" id="ARBA00022989"/>
    </source>
</evidence>
<feature type="transmembrane region" description="Helical" evidence="7">
    <location>
        <begin position="219"/>
        <end position="243"/>
    </location>
</feature>
<evidence type="ECO:0000256" key="1">
    <source>
        <dbReference type="ARBA" id="ARBA00004141"/>
    </source>
</evidence>
<sequence length="680" mass="74418">MREKEEEMLHEIDEGDKNNGLEIEKAFKDVEVPSWKNQITLRSLFTSIILSFVFTIIVCKLNLTTGVIPSLNVAAGLLGFAIVKAWTAILGKSGMLKQPFTRQENTVIQTCVVASSGIAFSSGTASYLLGMSARIAAQADAGNTPMNVKKLSLGWIIGFLFTVSFVGLFSIVPLRKMMILKYKLTYPSGTATAYLINSFHTSKGAKLAKKQVKTLFKSFTFSFMFACFQWFFAAADGCGFSSFPTFGLQAFKQRFYFDFSSTYVGVGMICPYMVNVSLLVGAIVSWGIMWPLIESKKGSWYSADLSASSLHGIQGYRVFLAIAMMLGDGLFHVVYMIIVTSKSFINRKSEKYDSEGESTGGDYDEKTRTTYFLKDQIPNYAAIAGYVVFAVISIIVVPLIFHQLKWYHILVAYAIAPVLAFCNAYGCGLTDWSLASNYGKIAILVFSAWVGLDHGGVLAGLASCGVMMSIVSTASDLMQDFKTGYLTLSSPRAMFFSQVFGTAIGCIMSPLVFWFFYEAYSVGDPTGSYPAPYALMYRGIALLGVESFSSLPKNCVKLAIGFFVAAIVINVMIEVLKKIETKYRIYRFIPSPMCMAIPFYLGAYFAIDMCIGSVILFLWEKKNKKQAKELGPAVASGLICGESLWGVPAAILALAGVNAPICMKFLSAKANDKVDGFLGG</sequence>
<dbReference type="NCBIfam" id="TIGR00728">
    <property type="entry name" value="OPT_sfam"/>
    <property type="match status" value="1"/>
</dbReference>
<keyword evidence="4 7" id="KW-0812">Transmembrane</keyword>
<feature type="transmembrane region" description="Helical" evidence="7">
    <location>
        <begin position="69"/>
        <end position="90"/>
    </location>
</feature>
<organism evidence="8 9">
    <name type="scientific">Fraxinus pennsylvanica</name>
    <dbReference type="NCBI Taxonomy" id="56036"/>
    <lineage>
        <taxon>Eukaryota</taxon>
        <taxon>Viridiplantae</taxon>
        <taxon>Streptophyta</taxon>
        <taxon>Embryophyta</taxon>
        <taxon>Tracheophyta</taxon>
        <taxon>Spermatophyta</taxon>
        <taxon>Magnoliopsida</taxon>
        <taxon>eudicotyledons</taxon>
        <taxon>Gunneridae</taxon>
        <taxon>Pentapetalae</taxon>
        <taxon>asterids</taxon>
        <taxon>lamiids</taxon>
        <taxon>Lamiales</taxon>
        <taxon>Oleaceae</taxon>
        <taxon>Oleeae</taxon>
        <taxon>Fraxinus</taxon>
    </lineage>
</organism>
<evidence type="ECO:0000313" key="8">
    <source>
        <dbReference type="EMBL" id="CAI9779162.1"/>
    </source>
</evidence>
<comment type="similarity">
    <text evidence="2">Belongs to the YSL (TC 2.A.67.2) family.</text>
</comment>
<dbReference type="GO" id="GO:0016020">
    <property type="term" value="C:membrane"/>
    <property type="evidence" value="ECO:0007669"/>
    <property type="project" value="UniProtKB-SubCell"/>
</dbReference>
<feature type="transmembrane region" description="Helical" evidence="7">
    <location>
        <begin position="318"/>
        <end position="338"/>
    </location>
</feature>
<evidence type="ECO:0000256" key="6">
    <source>
        <dbReference type="ARBA" id="ARBA00023136"/>
    </source>
</evidence>
<evidence type="ECO:0000256" key="3">
    <source>
        <dbReference type="ARBA" id="ARBA00022448"/>
    </source>
</evidence>
<dbReference type="Pfam" id="PF03169">
    <property type="entry name" value="OPT"/>
    <property type="match status" value="1"/>
</dbReference>
<keyword evidence="3" id="KW-0813">Transport</keyword>
<feature type="transmembrane region" description="Helical" evidence="7">
    <location>
        <begin position="555"/>
        <end position="576"/>
    </location>
</feature>
<dbReference type="Proteomes" id="UP000834106">
    <property type="component" value="Chromosome 16"/>
</dbReference>
<evidence type="ECO:0000256" key="7">
    <source>
        <dbReference type="SAM" id="Phobius"/>
    </source>
</evidence>
<keyword evidence="9" id="KW-1185">Reference proteome</keyword>
<dbReference type="InterPro" id="IPR004813">
    <property type="entry name" value="OPT"/>
</dbReference>
<proteinExistence type="inferred from homology"/>
<accession>A0AAD2A0C5</accession>
<feature type="transmembrane region" description="Helical" evidence="7">
    <location>
        <begin position="111"/>
        <end position="133"/>
    </location>
</feature>
<dbReference type="PANTHER" id="PTHR31645:SF20">
    <property type="entry name" value="METAL-NICOTIANAMINE TRANSPORTER YSL7"/>
    <property type="match status" value="1"/>
</dbReference>
<feature type="transmembrane region" description="Helical" evidence="7">
    <location>
        <begin position="493"/>
        <end position="517"/>
    </location>
</feature>
<evidence type="ECO:0000256" key="4">
    <source>
        <dbReference type="ARBA" id="ARBA00022692"/>
    </source>
</evidence>
<dbReference type="AlphaFoldDB" id="A0AAD2A0C5"/>
<comment type="subcellular location">
    <subcellularLocation>
        <location evidence="1">Membrane</location>
        <topology evidence="1">Multi-pass membrane protein</topology>
    </subcellularLocation>
</comment>
<keyword evidence="6 7" id="KW-0472">Membrane</keyword>
<feature type="transmembrane region" description="Helical" evidence="7">
    <location>
        <begin position="263"/>
        <end position="288"/>
    </location>
</feature>
<dbReference type="EMBL" id="OU503051">
    <property type="protein sequence ID" value="CAI9779162.1"/>
    <property type="molecule type" value="Genomic_DNA"/>
</dbReference>
<name>A0AAD2A0C5_9LAMI</name>
<reference evidence="8" key="1">
    <citation type="submission" date="2023-05" db="EMBL/GenBank/DDBJ databases">
        <authorList>
            <person name="Huff M."/>
        </authorList>
    </citation>
    <scope>NUCLEOTIDE SEQUENCE</scope>
</reference>
<dbReference type="GO" id="GO:0035673">
    <property type="term" value="F:oligopeptide transmembrane transporter activity"/>
    <property type="evidence" value="ECO:0007669"/>
    <property type="project" value="InterPro"/>
</dbReference>
<feature type="transmembrane region" description="Helical" evidence="7">
    <location>
        <begin position="44"/>
        <end position="63"/>
    </location>
</feature>
<dbReference type="InterPro" id="IPR045035">
    <property type="entry name" value="YSL-like"/>
</dbReference>
<feature type="transmembrane region" description="Helical" evidence="7">
    <location>
        <begin position="153"/>
        <end position="174"/>
    </location>
</feature>
<evidence type="ECO:0008006" key="10">
    <source>
        <dbReference type="Google" id="ProtNLM"/>
    </source>
</evidence>
<feature type="transmembrane region" description="Helical" evidence="7">
    <location>
        <begin position="380"/>
        <end position="401"/>
    </location>
</feature>
<protein>
    <recommendedName>
        <fullName evidence="10">Metal-nicotianamine transporter YSL7</fullName>
    </recommendedName>
</protein>
<evidence type="ECO:0000313" key="9">
    <source>
        <dbReference type="Proteomes" id="UP000834106"/>
    </source>
</evidence>
<dbReference type="PANTHER" id="PTHR31645">
    <property type="entry name" value="OLIGOPEPTIDE TRANSPORTER YGL114W-RELATED"/>
    <property type="match status" value="1"/>
</dbReference>
<evidence type="ECO:0000256" key="2">
    <source>
        <dbReference type="ARBA" id="ARBA00010276"/>
    </source>
</evidence>
<feature type="transmembrane region" description="Helical" evidence="7">
    <location>
        <begin position="406"/>
        <end position="426"/>
    </location>
</feature>
<gene>
    <name evidence="8" type="ORF">FPE_LOCUS26592</name>
</gene>
<feature type="transmembrane region" description="Helical" evidence="7">
    <location>
        <begin position="446"/>
        <end position="472"/>
    </location>
</feature>
<keyword evidence="5 7" id="KW-1133">Transmembrane helix</keyword>
<feature type="transmembrane region" description="Helical" evidence="7">
    <location>
        <begin position="596"/>
        <end position="619"/>
    </location>
</feature>